<dbReference type="Proteomes" id="UP000054886">
    <property type="component" value="Unassembled WGS sequence"/>
</dbReference>
<evidence type="ECO:0000256" key="1">
    <source>
        <dbReference type="ARBA" id="ARBA00006461"/>
    </source>
</evidence>
<dbReference type="EMBL" id="LLZZ01000122">
    <property type="protein sequence ID" value="KTB02953.1"/>
    <property type="molecule type" value="Genomic_DNA"/>
</dbReference>
<feature type="compositionally biased region" description="Acidic residues" evidence="3">
    <location>
        <begin position="230"/>
        <end position="246"/>
    </location>
</feature>
<dbReference type="GO" id="GO:0140673">
    <property type="term" value="P:transcription elongation-coupled chromatin remodeling"/>
    <property type="evidence" value="ECO:0007669"/>
    <property type="project" value="EnsemblFungi"/>
</dbReference>
<evidence type="ECO:0000313" key="5">
    <source>
        <dbReference type="EMBL" id="KTB02953.1"/>
    </source>
</evidence>
<accession>A0A0W0DAJ1</accession>
<name>A0A0W0DAJ1_CANGB</name>
<dbReference type="GO" id="GO:0031507">
    <property type="term" value="P:heterochromatin formation"/>
    <property type="evidence" value="ECO:0007669"/>
    <property type="project" value="EnsemblFungi"/>
</dbReference>
<dbReference type="GO" id="GO:0042393">
    <property type="term" value="F:histone binding"/>
    <property type="evidence" value="ECO:0007669"/>
    <property type="project" value="EnsemblFungi"/>
</dbReference>
<evidence type="ECO:0000256" key="2">
    <source>
        <dbReference type="ARBA" id="ARBA00023054"/>
    </source>
</evidence>
<dbReference type="GO" id="GO:0140713">
    <property type="term" value="F:histone chaperone activity"/>
    <property type="evidence" value="ECO:0007669"/>
    <property type="project" value="EnsemblFungi"/>
</dbReference>
<proteinExistence type="inferred from homology"/>
<dbReference type="VEuPathDB" id="FungiDB:GVI51_L11649"/>
<reference evidence="4 6" key="1">
    <citation type="submission" date="2015-10" db="EMBL/GenBank/DDBJ databases">
        <title>Draft genomes sequences of Candida glabrata isolates 1A, 1B, 2A, 2B, 3A and 3B.</title>
        <authorList>
            <person name="Haavelsrud O.E."/>
            <person name="Gaustad P."/>
        </authorList>
    </citation>
    <scope>NUCLEOTIDE SEQUENCE [LARGE SCALE GENOMIC DNA]</scope>
    <source>
        <strain evidence="4">910700640</strain>
    </source>
</reference>
<dbReference type="SMART" id="SM00784">
    <property type="entry name" value="SPT2"/>
    <property type="match status" value="1"/>
</dbReference>
<sequence length="336" mass="39196">MSFLSKLSELKKTKPKTVISPPQKANKQEEISLLPKNYVREEDPAVTRLKELRRQELLKNPELAKKKQKQVRKTPSSSKASTGKKDKNGDDNMLVSRFKRKVGSDKPAVPIQVKKKPQPIKKLSFEELMKQAENNQTIPVSKDTQSNGAGEKIKGSAKLNKPGFKTSRPKSLSPTTHINKTDHGKDKSTAKEKSEPVVKIGIPKFAQPNERLKKKLEMRQRVNKSRRYEDEEDDMDDFIEDDEEEYSSYRTTSKDPGYDRDEIWAMFNKGRKRSYNEYMDYEEEDDFDAMEANEMEILEEEEEAARMARLEDKREEAWLKKHEQEKKKKKLKLQER</sequence>
<gene>
    <name evidence="5" type="ORF">AO440_004798</name>
    <name evidence="4" type="ORF">AO440_005245</name>
</gene>
<dbReference type="AlphaFoldDB" id="A0A0W0DAJ1"/>
<dbReference type="InterPro" id="IPR013256">
    <property type="entry name" value="Chromatin_SPT2"/>
</dbReference>
<comment type="similarity">
    <text evidence="1">Belongs to the SPT2 family.</text>
</comment>
<feature type="region of interest" description="Disordered" evidence="3">
    <location>
        <begin position="134"/>
        <end position="261"/>
    </location>
</feature>
<evidence type="ECO:0000313" key="6">
    <source>
        <dbReference type="Proteomes" id="UP000054886"/>
    </source>
</evidence>
<feature type="region of interest" description="Disordered" evidence="3">
    <location>
        <begin position="57"/>
        <end position="120"/>
    </location>
</feature>
<feature type="compositionally biased region" description="Polar residues" evidence="3">
    <location>
        <begin position="169"/>
        <end position="178"/>
    </location>
</feature>
<dbReference type="GO" id="GO:0000122">
    <property type="term" value="P:negative regulation of transcription by RNA polymerase II"/>
    <property type="evidence" value="ECO:0007669"/>
    <property type="project" value="EnsemblFungi"/>
</dbReference>
<dbReference type="GO" id="GO:0005634">
    <property type="term" value="C:nucleus"/>
    <property type="evidence" value="ECO:0007669"/>
    <property type="project" value="EnsemblFungi"/>
</dbReference>
<evidence type="ECO:0000313" key="4">
    <source>
        <dbReference type="EMBL" id="KTA97934.1"/>
    </source>
</evidence>
<dbReference type="EMBL" id="LLZZ01000155">
    <property type="protein sequence ID" value="KTA97934.1"/>
    <property type="molecule type" value="Genomic_DNA"/>
</dbReference>
<feature type="compositionally biased region" description="Basic and acidic residues" evidence="3">
    <location>
        <begin position="179"/>
        <end position="196"/>
    </location>
</feature>
<dbReference type="VEuPathDB" id="FungiDB:CAGL0L11704g"/>
<dbReference type="VEuPathDB" id="FungiDB:GWK60_L15675"/>
<evidence type="ECO:0000256" key="3">
    <source>
        <dbReference type="SAM" id="MobiDB-lite"/>
    </source>
</evidence>
<comment type="caution">
    <text evidence="4">The sequence shown here is derived from an EMBL/GenBank/DDBJ whole genome shotgun (WGS) entry which is preliminary data.</text>
</comment>
<feature type="compositionally biased region" description="Basic and acidic residues" evidence="3">
    <location>
        <begin position="252"/>
        <end position="261"/>
    </location>
</feature>
<feature type="region of interest" description="Disordered" evidence="3">
    <location>
        <begin position="1"/>
        <end position="31"/>
    </location>
</feature>
<dbReference type="Pfam" id="PF08243">
    <property type="entry name" value="SPT2"/>
    <property type="match status" value="1"/>
</dbReference>
<keyword evidence="2" id="KW-0175">Coiled coil</keyword>
<dbReference type="GO" id="GO:0005829">
    <property type="term" value="C:cytosol"/>
    <property type="evidence" value="ECO:0007669"/>
    <property type="project" value="EnsemblFungi"/>
</dbReference>
<protein>
    <submittedName>
        <fullName evidence="4">Protein SPT2</fullName>
    </submittedName>
</protein>
<feature type="compositionally biased region" description="Polar residues" evidence="3">
    <location>
        <begin position="134"/>
        <end position="148"/>
    </location>
</feature>
<dbReference type="GO" id="GO:0000217">
    <property type="term" value="F:DNA secondary structure binding"/>
    <property type="evidence" value="ECO:0007669"/>
    <property type="project" value="EnsemblFungi"/>
</dbReference>
<organism evidence="4 6">
    <name type="scientific">Candida glabrata</name>
    <name type="common">Yeast</name>
    <name type="synonym">Torulopsis glabrata</name>
    <dbReference type="NCBI Taxonomy" id="5478"/>
    <lineage>
        <taxon>Eukaryota</taxon>
        <taxon>Fungi</taxon>
        <taxon>Dikarya</taxon>
        <taxon>Ascomycota</taxon>
        <taxon>Saccharomycotina</taxon>
        <taxon>Saccharomycetes</taxon>
        <taxon>Saccharomycetales</taxon>
        <taxon>Saccharomycetaceae</taxon>
        <taxon>Nakaseomyces</taxon>
    </lineage>
</organism>
<dbReference type="VEuPathDB" id="FungiDB:B1J91_L11704g"/>